<dbReference type="Pfam" id="PF13889">
    <property type="entry name" value="Chromosome_seg"/>
    <property type="match status" value="1"/>
</dbReference>
<accession>A0A7R8UA71</accession>
<proteinExistence type="inferred from homology"/>
<evidence type="ECO:0000313" key="4">
    <source>
        <dbReference type="EMBL" id="CAD7076786.1"/>
    </source>
</evidence>
<dbReference type="SMART" id="SM01177">
    <property type="entry name" value="DUF4210"/>
    <property type="match status" value="1"/>
</dbReference>
<reference evidence="4 5" key="1">
    <citation type="submission" date="2020-11" db="EMBL/GenBank/DDBJ databases">
        <authorList>
            <person name="Wallbank WR R."/>
            <person name="Pardo Diaz C."/>
            <person name="Kozak K."/>
            <person name="Martin S."/>
            <person name="Jiggins C."/>
            <person name="Moest M."/>
            <person name="Warren A I."/>
            <person name="Generalovic N T."/>
            <person name="Byers J.R.P. K."/>
            <person name="Montejo-Kovacevich G."/>
            <person name="Yen C E."/>
        </authorList>
    </citation>
    <scope>NUCLEOTIDE SEQUENCE [LARGE SCALE GENOMIC DNA]</scope>
</reference>
<evidence type="ECO:0000256" key="2">
    <source>
        <dbReference type="SAM" id="MobiDB-lite"/>
    </source>
</evidence>
<sequence>MITATNPARLEYQSRRVTDERKLPAYLTSRPSNLHNTTFDFNYVYSSNSGEASTSDPTLQHMQRLRQKLGQLRQSSPSTSRGEQLSAEQAIAIGLNNRCNNSLTSPEEVDDGDNELVKYLQRKQPINKFVNPITVTLQSLATTCLRTAAPRSSKGLMEPGEQFFNSTRLGGSAGSSYGGVKASTSGYGSENFIPKTIKTPPTRSSDRMNAPKQGPHCDQFLRKVGLIKADPLADVEEHICDMANLHEICFLWQLHCRQIDFIMSTMDPICIEVYLGPENHEILLEQWIIQQKEKSTTPTMTLQSLLNAIRSQLYFSQITAWTDLIKNAKPNDRDIIEHGRIKLVEKVENGATIRTPRLDIFYRIRAYDATACFNSKPNVHDFPNVVISENCSISVCLKSLPRIQNGIPRINFVENENTNNPNNTSCNSSNNNNNSNCSHNTCPASAVASSSSVASDSSTDQSNSSVDESMVLDDRLNFPCQEKGKHRCAFDEEYGNSDALVEEMVSAERSHREKQLLKYRKRMMKRDKKTKMASGSSGKVCNETAITSLSTNSPPKPEQFQQQHIQPEHIKQGCNGENHLKSTNYQPLHHHQPSIPEFGSINSYRPPLYCTQETTVAEGVQTNSVEMVSIGTQTPNFPFFFPSCENCGHKMEFTCLHCVNNTEKHTEAIVNDSCQDEMDGTFSSANGSSSPPEPPKLGKGDLLLQAIVRTPRHRFYSDTRNNNNNVLTSNLKNPPQTKTNDCQLCKRQKTQHIYRNSPQAENNMSMPCANEQNGYKFAKSYFAAASDANESVDRHMSADCACLDEYAENCCIKSNTLDPHPSPDKLLSRTNANSAELKLCENIDAQFKTPKTAPIVSNQSSPKNHHKPTPLFINCSGKLPPYKSIPKINLTNIFSDSPSTSCASAPIPILSSDVDGISAAFSFDNINNSPDIPVQKSSSAPTLPNSPSLSPRFLKQAAIYKRRSRHLSDRSSERSSIGSDEQFSDEDLESLYSPTSSPVKTRLFLKSSGFGRRPILGSFEESLFQKRFVPKSQAAGYKVLLGASGGFCPTQLTIPAIASFYELPNASTLSTPYVCEIRLSRKGYTVPRVGTIQATLLNPLGTVVRMFVVPYDFRDMPAMSQTFIRQRILAVDASSVTSESIESSPGSTSPAVVPSGNLSGLDHKNVSHGEQMRTLRYAIHLRFQTTRSGRLALHTDIRLLISRRTDCDTAAAHAKGALESPNELRIVTIKPENPKYSARQENPNKI</sequence>
<feature type="compositionally biased region" description="Polar residues" evidence="2">
    <location>
        <begin position="726"/>
        <end position="740"/>
    </location>
</feature>
<feature type="compositionally biased region" description="Low complexity" evidence="2">
    <location>
        <begin position="1139"/>
        <end position="1150"/>
    </location>
</feature>
<dbReference type="InterPro" id="IPR025261">
    <property type="entry name" value="Atos-like_cons_dom"/>
</dbReference>
<organism evidence="4 5">
    <name type="scientific">Hermetia illucens</name>
    <name type="common">Black soldier fly</name>
    <dbReference type="NCBI Taxonomy" id="343691"/>
    <lineage>
        <taxon>Eukaryota</taxon>
        <taxon>Metazoa</taxon>
        <taxon>Ecdysozoa</taxon>
        <taxon>Arthropoda</taxon>
        <taxon>Hexapoda</taxon>
        <taxon>Insecta</taxon>
        <taxon>Pterygota</taxon>
        <taxon>Neoptera</taxon>
        <taxon>Endopterygota</taxon>
        <taxon>Diptera</taxon>
        <taxon>Brachycera</taxon>
        <taxon>Stratiomyomorpha</taxon>
        <taxon>Stratiomyidae</taxon>
        <taxon>Hermetiinae</taxon>
        <taxon>Hermetia</taxon>
    </lineage>
</organism>
<feature type="compositionally biased region" description="Polar residues" evidence="2">
    <location>
        <begin position="931"/>
        <end position="949"/>
    </location>
</feature>
<dbReference type="Pfam" id="PF13915">
    <property type="entry name" value="DUF4210"/>
    <property type="match status" value="1"/>
</dbReference>
<gene>
    <name evidence="4" type="ORF">HERILL_LOCUS182</name>
</gene>
<dbReference type="InParanoid" id="A0A7R8UA71"/>
<evidence type="ECO:0000259" key="3">
    <source>
        <dbReference type="SMART" id="SM01177"/>
    </source>
</evidence>
<evidence type="ECO:0000256" key="1">
    <source>
        <dbReference type="ARBA" id="ARBA00034497"/>
    </source>
</evidence>
<feature type="region of interest" description="Disordered" evidence="2">
    <location>
        <begin position="931"/>
        <end position="950"/>
    </location>
</feature>
<dbReference type="OrthoDB" id="8625101at2759"/>
<feature type="region of interest" description="Disordered" evidence="2">
    <location>
        <begin position="1139"/>
        <end position="1160"/>
    </location>
</feature>
<dbReference type="InterPro" id="IPR033473">
    <property type="entry name" value="Atos-like_C"/>
</dbReference>
<feature type="compositionally biased region" description="Polar residues" evidence="2">
    <location>
        <begin position="681"/>
        <end position="690"/>
    </location>
</feature>
<name>A0A7R8UA71_HERIL</name>
<dbReference type="PANTHER" id="PTHR13199">
    <property type="entry name" value="GH03947P"/>
    <property type="match status" value="1"/>
</dbReference>
<feature type="domain" description="Atos-like conserved" evidence="3">
    <location>
        <begin position="1015"/>
        <end position="1074"/>
    </location>
</feature>
<feature type="region of interest" description="Disordered" evidence="2">
    <location>
        <begin position="191"/>
        <end position="212"/>
    </location>
</feature>
<dbReference type="Proteomes" id="UP000594454">
    <property type="component" value="Chromosome 1"/>
</dbReference>
<comment type="similarity">
    <text evidence="1">Belongs to the ATOS family.</text>
</comment>
<protein>
    <recommendedName>
        <fullName evidence="3">Atos-like conserved domain-containing protein</fullName>
    </recommendedName>
</protein>
<evidence type="ECO:0000313" key="5">
    <source>
        <dbReference type="Proteomes" id="UP000594454"/>
    </source>
</evidence>
<keyword evidence="5" id="KW-1185">Reference proteome</keyword>
<dbReference type="PANTHER" id="PTHR13199:SF11">
    <property type="entry name" value="PROTEIN ATOSSA"/>
    <property type="match status" value="1"/>
</dbReference>
<dbReference type="AlphaFoldDB" id="A0A7R8UA71"/>
<feature type="region of interest" description="Disordered" evidence="2">
    <location>
        <begin position="677"/>
        <end position="699"/>
    </location>
</feature>
<dbReference type="EMBL" id="LR899009">
    <property type="protein sequence ID" value="CAD7076786.1"/>
    <property type="molecule type" value="Genomic_DNA"/>
</dbReference>
<dbReference type="InterPro" id="IPR051506">
    <property type="entry name" value="ATOS_Transcription_Regulators"/>
</dbReference>
<feature type="region of interest" description="Disordered" evidence="2">
    <location>
        <begin position="716"/>
        <end position="740"/>
    </location>
</feature>